<comment type="caution">
    <text evidence="1">The sequence shown here is derived from an EMBL/GenBank/DDBJ whole genome shotgun (WGS) entry which is preliminary data.</text>
</comment>
<dbReference type="Proteomes" id="UP000233469">
    <property type="component" value="Unassembled WGS sequence"/>
</dbReference>
<dbReference type="SUPFAM" id="SSF56349">
    <property type="entry name" value="DNA breaking-rejoining enzymes"/>
    <property type="match status" value="1"/>
</dbReference>
<name>A0A2N1M438_9GLOM</name>
<sequence>MLWETWEKKFGAILLVRYVNKQKTKLVMIGKIIAKIASGRSFLAGHCTYLNKWYKTNNIGEKRMRTFLHELAKECGIDVMGRKITNHSVRKTLVELLKDLGFSDIEVMSVS</sequence>
<organism evidence="1 2">
    <name type="scientific">Rhizophagus irregularis</name>
    <dbReference type="NCBI Taxonomy" id="588596"/>
    <lineage>
        <taxon>Eukaryota</taxon>
        <taxon>Fungi</taxon>
        <taxon>Fungi incertae sedis</taxon>
        <taxon>Mucoromycota</taxon>
        <taxon>Glomeromycotina</taxon>
        <taxon>Glomeromycetes</taxon>
        <taxon>Glomerales</taxon>
        <taxon>Glomeraceae</taxon>
        <taxon>Rhizophagus</taxon>
    </lineage>
</organism>
<proteinExistence type="predicted"/>
<gene>
    <name evidence="1" type="ORF">RhiirC2_800055</name>
</gene>
<dbReference type="GO" id="GO:0003677">
    <property type="term" value="F:DNA binding"/>
    <property type="evidence" value="ECO:0007669"/>
    <property type="project" value="InterPro"/>
</dbReference>
<dbReference type="EMBL" id="LLXL01005665">
    <property type="protein sequence ID" value="PKK56417.1"/>
    <property type="molecule type" value="Genomic_DNA"/>
</dbReference>
<dbReference type="AlphaFoldDB" id="A0A2N1M438"/>
<evidence type="ECO:0000313" key="2">
    <source>
        <dbReference type="Proteomes" id="UP000233469"/>
    </source>
</evidence>
<accession>A0A2N1M438</accession>
<reference evidence="1 2" key="2">
    <citation type="submission" date="2017-10" db="EMBL/GenBank/DDBJ databases">
        <title>Extensive intraspecific genome diversity in a model arbuscular mycorrhizal fungus.</title>
        <authorList>
            <person name="Chen E.C.H."/>
            <person name="Morin E."/>
            <person name="Baudet D."/>
            <person name="Noel J."/>
            <person name="Ndikumana S."/>
            <person name="Charron P."/>
            <person name="St-Onge C."/>
            <person name="Giorgi J."/>
            <person name="Grigoriev I.V."/>
            <person name="Roux C."/>
            <person name="Martin F.M."/>
            <person name="Corradi N."/>
        </authorList>
    </citation>
    <scope>NUCLEOTIDE SEQUENCE [LARGE SCALE GENOMIC DNA]</scope>
    <source>
        <strain evidence="1 2">C2</strain>
    </source>
</reference>
<evidence type="ECO:0000313" key="1">
    <source>
        <dbReference type="EMBL" id="PKK56417.1"/>
    </source>
</evidence>
<dbReference type="InterPro" id="IPR011010">
    <property type="entry name" value="DNA_brk_join_enz"/>
</dbReference>
<protein>
    <submittedName>
        <fullName evidence="1">Uncharacterized protein</fullName>
    </submittedName>
</protein>
<reference evidence="1 2" key="1">
    <citation type="submission" date="2016-04" db="EMBL/GenBank/DDBJ databases">
        <title>Genome analyses suggest a sexual origin of heterokaryosis in a supposedly ancient asexual fungus.</title>
        <authorList>
            <person name="Ropars J."/>
            <person name="Sedzielewska K."/>
            <person name="Noel J."/>
            <person name="Charron P."/>
            <person name="Farinelli L."/>
            <person name="Marton T."/>
            <person name="Kruger M."/>
            <person name="Pelin A."/>
            <person name="Brachmann A."/>
            <person name="Corradi N."/>
        </authorList>
    </citation>
    <scope>NUCLEOTIDE SEQUENCE [LARGE SCALE GENOMIC DNA]</scope>
    <source>
        <strain evidence="1 2">C2</strain>
    </source>
</reference>